<organism evidence="1 2">
    <name type="scientific">Rodentibacter caecimuris</name>
    <dbReference type="NCBI Taxonomy" id="1796644"/>
    <lineage>
        <taxon>Bacteria</taxon>
        <taxon>Pseudomonadati</taxon>
        <taxon>Pseudomonadota</taxon>
        <taxon>Gammaproteobacteria</taxon>
        <taxon>Pasteurellales</taxon>
        <taxon>Pasteurellaceae</taxon>
        <taxon>Rodentibacter</taxon>
    </lineage>
</organism>
<dbReference type="EMBL" id="MLAA01000035">
    <property type="protein sequence ID" value="OOF68215.1"/>
    <property type="molecule type" value="Genomic_DNA"/>
</dbReference>
<evidence type="ECO:0000313" key="2">
    <source>
        <dbReference type="Proteomes" id="UP000188820"/>
    </source>
</evidence>
<comment type="caution">
    <text evidence="1">The sequence shown here is derived from an EMBL/GenBank/DDBJ whole genome shotgun (WGS) entry which is preliminary data.</text>
</comment>
<dbReference type="Proteomes" id="UP000188820">
    <property type="component" value="Unassembled WGS sequence"/>
</dbReference>
<keyword evidence="2" id="KW-1185">Reference proteome</keyword>
<gene>
    <name evidence="1" type="ORF">BKG89_07600</name>
</gene>
<protein>
    <submittedName>
        <fullName evidence="1">Uncharacterized protein</fullName>
    </submittedName>
</protein>
<proteinExistence type="predicted"/>
<reference evidence="1 2" key="1">
    <citation type="submission" date="2016-10" db="EMBL/GenBank/DDBJ databases">
        <title>Rodentibacter gen. nov. and new species.</title>
        <authorList>
            <person name="Christensen H."/>
        </authorList>
    </citation>
    <scope>NUCLEOTIDE SEQUENCE [LARGE SCALE GENOMIC DNA]</scope>
    <source>
        <strain evidence="1 2">1998236014</strain>
    </source>
</reference>
<name>A0ABX3KWY7_9PAST</name>
<evidence type="ECO:0000313" key="1">
    <source>
        <dbReference type="EMBL" id="OOF68215.1"/>
    </source>
</evidence>
<sequence length="171" mass="20541">MLSRDWAPGVHYSIFRTEFLRENLIYFAEGLTSEDALFTVDVYIAKPDVRVIEISREFYAYRQRENSIITTVERPTLFIDIFTICQLLMQRFNKIEQLIENIKQTSNDESLLSRLSQVRMDILRTIAVSYSIAYRYQYLKFSRSLQNQVRHYFTPEILQFMEKFLSYKVEL</sequence>
<accession>A0ABX3KWY7</accession>